<dbReference type="Pfam" id="PF00440">
    <property type="entry name" value="TetR_N"/>
    <property type="match status" value="2"/>
</dbReference>
<dbReference type="InterPro" id="IPR001647">
    <property type="entry name" value="HTH_TetR"/>
</dbReference>
<keyword evidence="1" id="KW-0238">DNA-binding</keyword>
<dbReference type="PANTHER" id="PTHR43479:SF11">
    <property type="entry name" value="ACREF_ENVCD OPERON REPRESSOR-RELATED"/>
    <property type="match status" value="1"/>
</dbReference>
<dbReference type="InterPro" id="IPR009057">
    <property type="entry name" value="Homeodomain-like_sf"/>
</dbReference>
<organism evidence="3">
    <name type="scientific">bioreactor metagenome</name>
    <dbReference type="NCBI Taxonomy" id="1076179"/>
    <lineage>
        <taxon>unclassified sequences</taxon>
        <taxon>metagenomes</taxon>
        <taxon>ecological metagenomes</taxon>
    </lineage>
</organism>
<gene>
    <name evidence="3" type="primary">slmA_4</name>
    <name evidence="3" type="ORF">SDC9_16681</name>
</gene>
<dbReference type="SUPFAM" id="SSF46689">
    <property type="entry name" value="Homeodomain-like"/>
    <property type="match status" value="2"/>
</dbReference>
<dbReference type="Gene3D" id="1.10.357.10">
    <property type="entry name" value="Tetracycline Repressor, domain 2"/>
    <property type="match status" value="2"/>
</dbReference>
<dbReference type="PROSITE" id="PS50977">
    <property type="entry name" value="HTH_TETR_2"/>
    <property type="match status" value="2"/>
</dbReference>
<sequence>MAVFAAAQEGPPSSKGRLVQAAIEQFSAKWYGTVSVAEICRAAGLSNGLFYRYFQSKEEIFKHILEFVINRIAEALRSIPGTGSRERLREFSRIIFEFSRDNPALIRVFREGQYRFLEYERRLEEVYTEALARALGTGISQGGYIFALGGLRFAAIRSALQNVPVRLETLQRIIEQGLFKPLGLDTAKVFSTSIHPLPIDIMPNARERLFREGKTLFGQQGYFETNIHEITTAAGLSTGAFYTYFPTKEAFYKELIERVGREVRRFISLNLDPSLNRVERELRGLWLFIVFLSLDKHCYRLVREAEFVLPGVVKAYYDAFVRGYLKFGDAYPDLDQGSAIEFMLGVAHYLGLETFLGKSLEKTKPLIMEIGNYYKKGFDGKLH</sequence>
<dbReference type="PANTHER" id="PTHR43479">
    <property type="entry name" value="ACREF/ENVCD OPERON REPRESSOR-RELATED"/>
    <property type="match status" value="1"/>
</dbReference>
<evidence type="ECO:0000259" key="2">
    <source>
        <dbReference type="PROSITE" id="PS50977"/>
    </source>
</evidence>
<evidence type="ECO:0000256" key="1">
    <source>
        <dbReference type="ARBA" id="ARBA00023125"/>
    </source>
</evidence>
<name>A0A644TWB1_9ZZZZ</name>
<dbReference type="AlphaFoldDB" id="A0A644TWB1"/>
<dbReference type="GO" id="GO:0003677">
    <property type="term" value="F:DNA binding"/>
    <property type="evidence" value="ECO:0007669"/>
    <property type="project" value="UniProtKB-KW"/>
</dbReference>
<evidence type="ECO:0000313" key="3">
    <source>
        <dbReference type="EMBL" id="MPL70919.1"/>
    </source>
</evidence>
<comment type="caution">
    <text evidence="3">The sequence shown here is derived from an EMBL/GenBank/DDBJ whole genome shotgun (WGS) entry which is preliminary data.</text>
</comment>
<feature type="domain" description="HTH tetR-type" evidence="2">
    <location>
        <begin position="203"/>
        <end position="263"/>
    </location>
</feature>
<dbReference type="PRINTS" id="PR00455">
    <property type="entry name" value="HTHTETR"/>
</dbReference>
<accession>A0A644TWB1</accession>
<dbReference type="EMBL" id="VSSQ01000055">
    <property type="protein sequence ID" value="MPL70919.1"/>
    <property type="molecule type" value="Genomic_DNA"/>
</dbReference>
<proteinExistence type="predicted"/>
<reference evidence="3" key="1">
    <citation type="submission" date="2019-08" db="EMBL/GenBank/DDBJ databases">
        <authorList>
            <person name="Kucharzyk K."/>
            <person name="Murdoch R.W."/>
            <person name="Higgins S."/>
            <person name="Loffler F."/>
        </authorList>
    </citation>
    <scope>NUCLEOTIDE SEQUENCE</scope>
</reference>
<feature type="domain" description="HTH tetR-type" evidence="2">
    <location>
        <begin position="12"/>
        <end position="72"/>
    </location>
</feature>
<protein>
    <submittedName>
        <fullName evidence="3">Nucleoid occlusion factor SlmA</fullName>
    </submittedName>
</protein>
<dbReference type="InterPro" id="IPR050624">
    <property type="entry name" value="HTH-type_Tx_Regulator"/>
</dbReference>